<sequence>MQNAVLNGKLEESLYGASIAITVTGKKLPATHDNSQVVSLFHDISCFQTHLRMRGTISKVFYLSKNVQE</sequence>
<evidence type="ECO:0000313" key="1">
    <source>
        <dbReference type="EMBL" id="KAK8761661.1"/>
    </source>
</evidence>
<dbReference type="EMBL" id="JARKHS020030887">
    <property type="protein sequence ID" value="KAK8761661.1"/>
    <property type="molecule type" value="Genomic_DNA"/>
</dbReference>
<gene>
    <name evidence="1" type="ORF">V5799_027072</name>
</gene>
<comment type="caution">
    <text evidence="1">The sequence shown here is derived from an EMBL/GenBank/DDBJ whole genome shotgun (WGS) entry which is preliminary data.</text>
</comment>
<organism evidence="1 2">
    <name type="scientific">Amblyomma americanum</name>
    <name type="common">Lone star tick</name>
    <dbReference type="NCBI Taxonomy" id="6943"/>
    <lineage>
        <taxon>Eukaryota</taxon>
        <taxon>Metazoa</taxon>
        <taxon>Ecdysozoa</taxon>
        <taxon>Arthropoda</taxon>
        <taxon>Chelicerata</taxon>
        <taxon>Arachnida</taxon>
        <taxon>Acari</taxon>
        <taxon>Parasitiformes</taxon>
        <taxon>Ixodida</taxon>
        <taxon>Ixodoidea</taxon>
        <taxon>Ixodidae</taxon>
        <taxon>Amblyomminae</taxon>
        <taxon>Amblyomma</taxon>
    </lineage>
</organism>
<reference evidence="1 2" key="1">
    <citation type="journal article" date="2023" name="Arcadia Sci">
        <title>De novo assembly of a long-read Amblyomma americanum tick genome.</title>
        <authorList>
            <person name="Chou S."/>
            <person name="Poskanzer K.E."/>
            <person name="Rollins M."/>
            <person name="Thuy-Boun P.S."/>
        </authorList>
    </citation>
    <scope>NUCLEOTIDE SEQUENCE [LARGE SCALE GENOMIC DNA]</scope>
    <source>
        <strain evidence="1">F_SG_1</strain>
        <tissue evidence="1">Salivary glands</tissue>
    </source>
</reference>
<keyword evidence="2" id="KW-1185">Reference proteome</keyword>
<accession>A0AAQ4DGS1</accession>
<protein>
    <submittedName>
        <fullName evidence="1">Uncharacterized protein</fullName>
    </submittedName>
</protein>
<dbReference type="Proteomes" id="UP001321473">
    <property type="component" value="Unassembled WGS sequence"/>
</dbReference>
<evidence type="ECO:0000313" key="2">
    <source>
        <dbReference type="Proteomes" id="UP001321473"/>
    </source>
</evidence>
<proteinExistence type="predicted"/>
<name>A0AAQ4DGS1_AMBAM</name>
<dbReference type="AlphaFoldDB" id="A0AAQ4DGS1"/>